<dbReference type="KEGG" id="mla:Mlab_1493"/>
<accession>A2STK1</accession>
<dbReference type="SUPFAM" id="SSF53448">
    <property type="entry name" value="Nucleotide-diphospho-sugar transferases"/>
    <property type="match status" value="1"/>
</dbReference>
<dbReference type="GO" id="GO:0006487">
    <property type="term" value="P:protein N-linked glycosylation"/>
    <property type="evidence" value="ECO:0007669"/>
    <property type="project" value="TreeGrafter"/>
</dbReference>
<dbReference type="PANTHER" id="PTHR10859:SF105">
    <property type="entry name" value="DOLICHYL-PHOSPHATE BETA-D-MANNOSYLTRANSFERASE"/>
    <property type="match status" value="1"/>
</dbReference>
<evidence type="ECO:0000259" key="1">
    <source>
        <dbReference type="Pfam" id="PF00535"/>
    </source>
</evidence>
<dbReference type="GO" id="GO:0016740">
    <property type="term" value="F:transferase activity"/>
    <property type="evidence" value="ECO:0007669"/>
    <property type="project" value="UniProtKB-KW"/>
</dbReference>
<dbReference type="STRING" id="410358.Mlab_1493"/>
<dbReference type="AlphaFoldDB" id="A2STK1"/>
<dbReference type="eggNOG" id="arCOG00897">
    <property type="taxonomic scope" value="Archaea"/>
</dbReference>
<keyword evidence="3" id="KW-1185">Reference proteome</keyword>
<proteinExistence type="predicted"/>
<reference evidence="2 3" key="1">
    <citation type="journal article" date="2009" name="Stand. Genomic Sci.">
        <title>Complete genome sequence of Methanocorpusculum labreanum type strain Z.</title>
        <authorList>
            <person name="Anderson I.J."/>
            <person name="Sieprawska-Lupa M."/>
            <person name="Goltsman E."/>
            <person name="Lapidus A."/>
            <person name="Copeland A."/>
            <person name="Glavina Del Rio T."/>
            <person name="Tice H."/>
            <person name="Dalin E."/>
            <person name="Barry K."/>
            <person name="Pitluck S."/>
            <person name="Hauser L."/>
            <person name="Land M."/>
            <person name="Lucas S."/>
            <person name="Richardson P."/>
            <person name="Whitman W.B."/>
            <person name="Kyrpides N.C."/>
        </authorList>
    </citation>
    <scope>NUCLEOTIDE SEQUENCE [LARGE SCALE GENOMIC DNA]</scope>
    <source>
        <strain evidence="3">ATCC 43576 / DSM 4855 / Z</strain>
    </source>
</reference>
<dbReference type="Pfam" id="PF00535">
    <property type="entry name" value="Glycos_transf_2"/>
    <property type="match status" value="1"/>
</dbReference>
<dbReference type="OrthoDB" id="351177at2157"/>
<dbReference type="InterPro" id="IPR001173">
    <property type="entry name" value="Glyco_trans_2-like"/>
</dbReference>
<gene>
    <name evidence="2" type="ordered locus">Mlab_1493</name>
</gene>
<protein>
    <submittedName>
        <fullName evidence="2">Glycosyl transferase, family 2</fullName>
    </submittedName>
</protein>
<organism evidence="2 3">
    <name type="scientific">Methanocorpusculum labreanum (strain ATCC 43576 / DSM 4855 / Z)</name>
    <dbReference type="NCBI Taxonomy" id="410358"/>
    <lineage>
        <taxon>Archaea</taxon>
        <taxon>Methanobacteriati</taxon>
        <taxon>Methanobacteriota</taxon>
        <taxon>Stenosarchaea group</taxon>
        <taxon>Methanomicrobia</taxon>
        <taxon>Methanomicrobiales</taxon>
        <taxon>Methanocorpusculaceae</taxon>
        <taxon>Methanocorpusculum</taxon>
    </lineage>
</organism>
<dbReference type="EMBL" id="CP000559">
    <property type="protein sequence ID" value="ABN07657.1"/>
    <property type="molecule type" value="Genomic_DNA"/>
</dbReference>
<evidence type="ECO:0000313" key="2">
    <source>
        <dbReference type="EMBL" id="ABN07657.1"/>
    </source>
</evidence>
<dbReference type="GeneID" id="4795297"/>
<sequence>MTPVSVTAVLPVFNDVEALKTAIPKSIEALEAYGKSFELIIAEDGSTDGSRECVEEWERKDPRVRLLHSDERQGRGRALNRALAESRGEIFCYYDVDLATDISHLSELLDHIEDGADAATGSRLMKNSNIVRSGDREIASRGYNFLVRLFLGSKLNDHQCGFKAYKSSTLRELVPKIQAPHWFWDTESLVLAQKEGLRVDEFPVVWRQGPGTTVRFKDVSNMGKDILKMWWRLHVEKS</sequence>
<dbReference type="HOGENOM" id="CLU_033536_9_0_2"/>
<dbReference type="RefSeq" id="WP_011833860.1">
    <property type="nucleotide sequence ID" value="NC_008942.1"/>
</dbReference>
<dbReference type="Proteomes" id="UP000000365">
    <property type="component" value="Chromosome"/>
</dbReference>
<evidence type="ECO:0000313" key="3">
    <source>
        <dbReference type="Proteomes" id="UP000000365"/>
    </source>
</evidence>
<dbReference type="InterPro" id="IPR029044">
    <property type="entry name" value="Nucleotide-diphossugar_trans"/>
</dbReference>
<name>A2STK1_METLZ</name>
<dbReference type="CAZy" id="GT2">
    <property type="family name" value="Glycosyltransferase Family 2"/>
</dbReference>
<feature type="domain" description="Glycosyltransferase 2-like" evidence="1">
    <location>
        <begin position="8"/>
        <end position="173"/>
    </location>
</feature>
<dbReference type="PANTHER" id="PTHR10859">
    <property type="entry name" value="GLYCOSYL TRANSFERASE"/>
    <property type="match status" value="1"/>
</dbReference>
<dbReference type="Gene3D" id="3.90.550.10">
    <property type="entry name" value="Spore Coat Polysaccharide Biosynthesis Protein SpsA, Chain A"/>
    <property type="match status" value="1"/>
</dbReference>
<keyword evidence="2" id="KW-0808">Transferase</keyword>